<evidence type="ECO:0000313" key="2">
    <source>
        <dbReference type="Proteomes" id="UP001419268"/>
    </source>
</evidence>
<dbReference type="EMBL" id="JBBNAG010000010">
    <property type="protein sequence ID" value="KAK9100888.1"/>
    <property type="molecule type" value="Genomic_DNA"/>
</dbReference>
<keyword evidence="2" id="KW-1185">Reference proteome</keyword>
<gene>
    <name evidence="1" type="ORF">Scep_024318</name>
</gene>
<dbReference type="AlphaFoldDB" id="A0AAP0HTK4"/>
<name>A0AAP0HTK4_9MAGN</name>
<proteinExistence type="predicted"/>
<reference evidence="1 2" key="1">
    <citation type="submission" date="2024-01" db="EMBL/GenBank/DDBJ databases">
        <title>Genome assemblies of Stephania.</title>
        <authorList>
            <person name="Yang L."/>
        </authorList>
    </citation>
    <scope>NUCLEOTIDE SEQUENCE [LARGE SCALE GENOMIC DNA]</scope>
    <source>
        <strain evidence="1">JXDWG</strain>
        <tissue evidence="1">Leaf</tissue>
    </source>
</reference>
<organism evidence="1 2">
    <name type="scientific">Stephania cephalantha</name>
    <dbReference type="NCBI Taxonomy" id="152367"/>
    <lineage>
        <taxon>Eukaryota</taxon>
        <taxon>Viridiplantae</taxon>
        <taxon>Streptophyta</taxon>
        <taxon>Embryophyta</taxon>
        <taxon>Tracheophyta</taxon>
        <taxon>Spermatophyta</taxon>
        <taxon>Magnoliopsida</taxon>
        <taxon>Ranunculales</taxon>
        <taxon>Menispermaceae</taxon>
        <taxon>Menispermoideae</taxon>
        <taxon>Cissampelideae</taxon>
        <taxon>Stephania</taxon>
    </lineage>
</organism>
<dbReference type="Proteomes" id="UP001419268">
    <property type="component" value="Unassembled WGS sequence"/>
</dbReference>
<sequence length="236" mass="27073">MHTIIPDIAYDKLQQQTASTIFLTNVKNTVIDRKQLALKELAFPHQWTITDTNKEEQQTRHVSQQISQIIEHDDGKVDILFAPRTSTSTFSSSHFSVAQTSDAPSKTSSDGIAYPVHTVEPTTTNNDNVSFSDFADYHINVVTIEDHVDNFVMDYELLKQQFLTHPLKPAFCKLVPFKHQSIFREKYFAYIHLHKQNISFFDWLALQSPKTSFKLMLFGKLQPAKNLINKIPFSSP</sequence>
<accession>A0AAP0HTK4</accession>
<comment type="caution">
    <text evidence="1">The sequence shown here is derived from an EMBL/GenBank/DDBJ whole genome shotgun (WGS) entry which is preliminary data.</text>
</comment>
<protein>
    <submittedName>
        <fullName evidence="1">Uncharacterized protein</fullName>
    </submittedName>
</protein>
<evidence type="ECO:0000313" key="1">
    <source>
        <dbReference type="EMBL" id="KAK9100888.1"/>
    </source>
</evidence>